<dbReference type="PANTHER" id="PTHR47992">
    <property type="entry name" value="PROTEIN PHOSPHATASE"/>
    <property type="match status" value="1"/>
</dbReference>
<evidence type="ECO:0000256" key="7">
    <source>
        <dbReference type="ARBA" id="ARBA00047761"/>
    </source>
</evidence>
<dbReference type="PROSITE" id="PS51746">
    <property type="entry name" value="PPM_2"/>
    <property type="match status" value="1"/>
</dbReference>
<accession>A0A9E3ZSY7</accession>
<dbReference type="Proteomes" id="UP000813384">
    <property type="component" value="Unassembled WGS sequence"/>
</dbReference>
<comment type="cofactor">
    <cofactor evidence="1">
        <name>Mn(2+)</name>
        <dbReference type="ChEBI" id="CHEBI:29035"/>
    </cofactor>
</comment>
<comment type="caution">
    <text evidence="10">The sequence shown here is derived from an EMBL/GenBank/DDBJ whole genome shotgun (WGS) entry which is preliminary data.</text>
</comment>
<dbReference type="SUPFAM" id="SSF81606">
    <property type="entry name" value="PP2C-like"/>
    <property type="match status" value="1"/>
</dbReference>
<feature type="domain" description="PPM-type phosphatase" evidence="9">
    <location>
        <begin position="2"/>
        <end position="241"/>
    </location>
</feature>
<evidence type="ECO:0000256" key="1">
    <source>
        <dbReference type="ARBA" id="ARBA00001936"/>
    </source>
</evidence>
<dbReference type="NCBIfam" id="NF033484">
    <property type="entry name" value="Stp1_PP2C_phos"/>
    <property type="match status" value="1"/>
</dbReference>
<dbReference type="CDD" id="cd00143">
    <property type="entry name" value="PP2Cc"/>
    <property type="match status" value="1"/>
</dbReference>
<proteinExistence type="predicted"/>
<dbReference type="Pfam" id="PF13672">
    <property type="entry name" value="PP2C_2"/>
    <property type="match status" value="1"/>
</dbReference>
<keyword evidence="3" id="KW-0479">Metal-binding</keyword>
<reference evidence="10" key="1">
    <citation type="journal article" date="2021" name="PeerJ">
        <title>Extensive microbial diversity within the chicken gut microbiome revealed by metagenomics and culture.</title>
        <authorList>
            <person name="Gilroy R."/>
            <person name="Ravi A."/>
            <person name="Getino M."/>
            <person name="Pursley I."/>
            <person name="Horton D.L."/>
            <person name="Alikhan N.F."/>
            <person name="Baker D."/>
            <person name="Gharbi K."/>
            <person name="Hall N."/>
            <person name="Watson M."/>
            <person name="Adriaenssens E.M."/>
            <person name="Foster-Nyarko E."/>
            <person name="Jarju S."/>
            <person name="Secka A."/>
            <person name="Antonio M."/>
            <person name="Oren A."/>
            <person name="Chaudhuri R.R."/>
            <person name="La Ragione R."/>
            <person name="Hildebrand F."/>
            <person name="Pallen M.J."/>
        </authorList>
    </citation>
    <scope>NUCLEOTIDE SEQUENCE</scope>
    <source>
        <strain evidence="10">150</strain>
    </source>
</reference>
<dbReference type="GO" id="GO:0046872">
    <property type="term" value="F:metal ion binding"/>
    <property type="evidence" value="ECO:0007669"/>
    <property type="project" value="UniProtKB-KW"/>
</dbReference>
<dbReference type="GO" id="GO:0004722">
    <property type="term" value="F:protein serine/threonine phosphatase activity"/>
    <property type="evidence" value="ECO:0007669"/>
    <property type="project" value="UniProtKB-EC"/>
</dbReference>
<dbReference type="FunFam" id="3.60.40.10:FF:000002">
    <property type="entry name" value="Serine/threonine phosphatase stp"/>
    <property type="match status" value="1"/>
</dbReference>
<evidence type="ECO:0000259" key="9">
    <source>
        <dbReference type="PROSITE" id="PS51746"/>
    </source>
</evidence>
<dbReference type="InterPro" id="IPR036457">
    <property type="entry name" value="PPM-type-like_dom_sf"/>
</dbReference>
<dbReference type="EMBL" id="JAJJVO010000043">
    <property type="protein sequence ID" value="MCC9273129.1"/>
    <property type="molecule type" value="Genomic_DNA"/>
</dbReference>
<evidence type="ECO:0000256" key="5">
    <source>
        <dbReference type="ARBA" id="ARBA00022912"/>
    </source>
</evidence>
<organism evidence="10 11">
    <name type="scientific">Enterococcus aquimarinus</name>
    <dbReference type="NCBI Taxonomy" id="328396"/>
    <lineage>
        <taxon>Bacteria</taxon>
        <taxon>Bacillati</taxon>
        <taxon>Bacillota</taxon>
        <taxon>Bacilli</taxon>
        <taxon>Lactobacillales</taxon>
        <taxon>Enterococcaceae</taxon>
        <taxon>Enterococcus</taxon>
    </lineage>
</organism>
<dbReference type="InterPro" id="IPR001932">
    <property type="entry name" value="PPM-type_phosphatase-like_dom"/>
</dbReference>
<dbReference type="SMART" id="SM00331">
    <property type="entry name" value="PP2C_SIG"/>
    <property type="match status" value="1"/>
</dbReference>
<sequence length="246" mass="27073">MEVYFQSDIGKRRKSNQDYTATFTNQKNQLLALLADGMGGHQAGDIASRQAVEEIGIAWEATTIDDSEKAVQWFLQHIQQANQRIFEKGQSQPTLSGMGTTLEVVTLLDNHLALAHVGDSRIYLFREQRLIALTEDHSLVNALLKSGEITQEMAENHPRKNIITRSLGMPGSLEVDVAIHKIEDQDQLLLCSDGLTNMVSEPKIAQILLEAASLQDASQRLIEEANAKGGLDNITVLLIDVGGESQ</sequence>
<protein>
    <recommendedName>
        <fullName evidence="2">protein-serine/threonine phosphatase</fullName>
        <ecNumber evidence="2">3.1.3.16</ecNumber>
    </recommendedName>
</protein>
<dbReference type="EC" id="3.1.3.16" evidence="2"/>
<evidence type="ECO:0000256" key="3">
    <source>
        <dbReference type="ARBA" id="ARBA00022723"/>
    </source>
</evidence>
<dbReference type="AlphaFoldDB" id="A0A9E3ZSY7"/>
<keyword evidence="4" id="KW-0378">Hydrolase</keyword>
<evidence type="ECO:0000256" key="2">
    <source>
        <dbReference type="ARBA" id="ARBA00013081"/>
    </source>
</evidence>
<comment type="catalytic activity">
    <reaction evidence="7">
        <text>O-phospho-L-seryl-[protein] + H2O = L-seryl-[protein] + phosphate</text>
        <dbReference type="Rhea" id="RHEA:20629"/>
        <dbReference type="Rhea" id="RHEA-COMP:9863"/>
        <dbReference type="Rhea" id="RHEA-COMP:11604"/>
        <dbReference type="ChEBI" id="CHEBI:15377"/>
        <dbReference type="ChEBI" id="CHEBI:29999"/>
        <dbReference type="ChEBI" id="CHEBI:43474"/>
        <dbReference type="ChEBI" id="CHEBI:83421"/>
        <dbReference type="EC" id="3.1.3.16"/>
    </reaction>
</comment>
<evidence type="ECO:0000256" key="8">
    <source>
        <dbReference type="ARBA" id="ARBA00048336"/>
    </source>
</evidence>
<evidence type="ECO:0000256" key="4">
    <source>
        <dbReference type="ARBA" id="ARBA00022801"/>
    </source>
</evidence>
<keyword evidence="6" id="KW-0464">Manganese</keyword>
<dbReference type="Gene3D" id="3.60.40.10">
    <property type="entry name" value="PPM-type phosphatase domain"/>
    <property type="match status" value="1"/>
</dbReference>
<dbReference type="InterPro" id="IPR015655">
    <property type="entry name" value="PP2C"/>
</dbReference>
<dbReference type="SMART" id="SM00332">
    <property type="entry name" value="PP2Cc"/>
    <property type="match status" value="1"/>
</dbReference>
<evidence type="ECO:0000256" key="6">
    <source>
        <dbReference type="ARBA" id="ARBA00023211"/>
    </source>
</evidence>
<reference evidence="10" key="2">
    <citation type="submission" date="2021-11" db="EMBL/GenBank/DDBJ databases">
        <authorList>
            <person name="Gilroy R."/>
        </authorList>
    </citation>
    <scope>NUCLEOTIDE SEQUENCE</scope>
    <source>
        <strain evidence="10">150</strain>
    </source>
</reference>
<gene>
    <name evidence="10" type="ORF">K8V42_02440</name>
</gene>
<keyword evidence="5" id="KW-0904">Protein phosphatase</keyword>
<evidence type="ECO:0000313" key="11">
    <source>
        <dbReference type="Proteomes" id="UP000813384"/>
    </source>
</evidence>
<name>A0A9E3ZSY7_9ENTE</name>
<comment type="catalytic activity">
    <reaction evidence="8">
        <text>O-phospho-L-threonyl-[protein] + H2O = L-threonyl-[protein] + phosphate</text>
        <dbReference type="Rhea" id="RHEA:47004"/>
        <dbReference type="Rhea" id="RHEA-COMP:11060"/>
        <dbReference type="Rhea" id="RHEA-COMP:11605"/>
        <dbReference type="ChEBI" id="CHEBI:15377"/>
        <dbReference type="ChEBI" id="CHEBI:30013"/>
        <dbReference type="ChEBI" id="CHEBI:43474"/>
        <dbReference type="ChEBI" id="CHEBI:61977"/>
        <dbReference type="EC" id="3.1.3.16"/>
    </reaction>
</comment>
<evidence type="ECO:0000313" key="10">
    <source>
        <dbReference type="EMBL" id="MCC9273129.1"/>
    </source>
</evidence>